<sequence>MANTYLNSQIITRKALAIWHQKSNFIGKINRQYDDRFANKGAKIGETLQIRKPNKYTVRSGRVMAVQDTINTTTALTVATQRGVDLDFTQVDLTMKIEDFAETHLEPAISVLAANVEFEVMNGLYKTVQNEVGTQGSPVNSLKTILNAGRKLDESLAPYNNRCITMNTQTRVNMVDAMKGLFNDQSAVAKQFRSGMIGKNVLGFDWFQNTLLPTHTRGGANANYVVNGAGQTGSTLTVGTGAGTLLAGDTFTIAGVSAIHPETRQAYPYLQQFVVTADYAGGGGNVSIYPAITTSGSYQTVSGSPANGAVITISGTANQQAGMNLAFQKDAFTFVSTDLELPKGMDMAYRARMDNVSMSFVRGYDIVNGVFLSRLDILFGFKELYPEWACRIASD</sequence>
<evidence type="ECO:0000313" key="1">
    <source>
        <dbReference type="EMBL" id="VAX07944.1"/>
    </source>
</evidence>
<dbReference type="Pfam" id="PF11651">
    <property type="entry name" value="P22_CoatProtein"/>
    <property type="match status" value="1"/>
</dbReference>
<accession>A0A3B1B7I8</accession>
<proteinExistence type="predicted"/>
<reference evidence="1" key="1">
    <citation type="submission" date="2018-06" db="EMBL/GenBank/DDBJ databases">
        <authorList>
            <person name="Zhirakovskaya E."/>
        </authorList>
    </citation>
    <scope>NUCLEOTIDE SEQUENCE</scope>
</reference>
<dbReference type="EMBL" id="UOFW01000228">
    <property type="protein sequence ID" value="VAX07944.1"/>
    <property type="molecule type" value="Genomic_DNA"/>
</dbReference>
<dbReference type="InterPro" id="IPR024659">
    <property type="entry name" value="Phage_coat_Gp5"/>
</dbReference>
<dbReference type="AlphaFoldDB" id="A0A3B1B7I8"/>
<organism evidence="1">
    <name type="scientific">hydrothermal vent metagenome</name>
    <dbReference type="NCBI Taxonomy" id="652676"/>
    <lineage>
        <taxon>unclassified sequences</taxon>
        <taxon>metagenomes</taxon>
        <taxon>ecological metagenomes</taxon>
    </lineage>
</organism>
<gene>
    <name evidence="1" type="ORF">MNBD_ALPHA03-1269</name>
</gene>
<protein>
    <submittedName>
        <fullName evidence="1">Uncharacterized protein</fullName>
    </submittedName>
</protein>
<dbReference type="Gene3D" id="2.40.30.240">
    <property type="match status" value="1"/>
</dbReference>
<name>A0A3B1B7I8_9ZZZZ</name>